<dbReference type="PANTHER" id="PTHR12131:SF1">
    <property type="entry name" value="ATP-DEPENDENT RNA HELICASE SUPV3L1, MITOCHONDRIAL-RELATED"/>
    <property type="match status" value="1"/>
</dbReference>
<evidence type="ECO:0000256" key="8">
    <source>
        <dbReference type="ARBA" id="ARBA00022806"/>
    </source>
</evidence>
<comment type="caution">
    <text evidence="16">The sequence shown here is derived from an EMBL/GenBank/DDBJ whole genome shotgun (WGS) entry which is preliminary data.</text>
</comment>
<comment type="catalytic activity">
    <reaction evidence="12">
        <text>ATP + H2O = ADP + phosphate + H(+)</text>
        <dbReference type="Rhea" id="RHEA:13065"/>
        <dbReference type="ChEBI" id="CHEBI:15377"/>
        <dbReference type="ChEBI" id="CHEBI:15378"/>
        <dbReference type="ChEBI" id="CHEBI:30616"/>
        <dbReference type="ChEBI" id="CHEBI:43474"/>
        <dbReference type="ChEBI" id="CHEBI:456216"/>
        <dbReference type="EC" id="3.6.4.13"/>
    </reaction>
</comment>
<dbReference type="InterPro" id="IPR014001">
    <property type="entry name" value="Helicase_ATP-bd"/>
</dbReference>
<keyword evidence="11" id="KW-0496">Mitochondrion</keyword>
<comment type="similarity">
    <text evidence="4">Belongs to the helicase family.</text>
</comment>
<feature type="region of interest" description="Disordered" evidence="14">
    <location>
        <begin position="724"/>
        <end position="749"/>
    </location>
</feature>
<dbReference type="PROSITE" id="PS51194">
    <property type="entry name" value="HELICASE_CTER"/>
    <property type="match status" value="1"/>
</dbReference>
<evidence type="ECO:0000256" key="4">
    <source>
        <dbReference type="ARBA" id="ARBA00008708"/>
    </source>
</evidence>
<dbReference type="AlphaFoldDB" id="A0AA39F5D7"/>
<dbReference type="InterPro" id="IPR022192">
    <property type="entry name" value="SUV3_C"/>
</dbReference>
<dbReference type="PANTHER" id="PTHR12131">
    <property type="entry name" value="ATP-DEPENDENT RNA AND DNA HELICASE"/>
    <property type="match status" value="1"/>
</dbReference>
<dbReference type="InterPro" id="IPR001650">
    <property type="entry name" value="Helicase_C-like"/>
</dbReference>
<dbReference type="GO" id="GO:0016787">
    <property type="term" value="F:hydrolase activity"/>
    <property type="evidence" value="ECO:0007669"/>
    <property type="project" value="UniProtKB-KW"/>
</dbReference>
<dbReference type="GO" id="GO:0005524">
    <property type="term" value="F:ATP binding"/>
    <property type="evidence" value="ECO:0007669"/>
    <property type="project" value="UniProtKB-KW"/>
</dbReference>
<evidence type="ECO:0000256" key="3">
    <source>
        <dbReference type="ARBA" id="ARBA00004305"/>
    </source>
</evidence>
<protein>
    <recommendedName>
        <fullName evidence="13">ATP-dependent RNA helicase SUV3 homolog, mitochondrial</fullName>
        <ecNumber evidence="5">3.6.4.13</ecNumber>
    </recommendedName>
</protein>
<organism evidence="16 17">
    <name type="scientific">Microctonus hyperodae</name>
    <name type="common">Parasitoid wasp</name>
    <dbReference type="NCBI Taxonomy" id="165561"/>
    <lineage>
        <taxon>Eukaryota</taxon>
        <taxon>Metazoa</taxon>
        <taxon>Ecdysozoa</taxon>
        <taxon>Arthropoda</taxon>
        <taxon>Hexapoda</taxon>
        <taxon>Insecta</taxon>
        <taxon>Pterygota</taxon>
        <taxon>Neoptera</taxon>
        <taxon>Endopterygota</taxon>
        <taxon>Hymenoptera</taxon>
        <taxon>Apocrita</taxon>
        <taxon>Ichneumonoidea</taxon>
        <taxon>Braconidae</taxon>
        <taxon>Euphorinae</taxon>
        <taxon>Microctonus</taxon>
    </lineage>
</organism>
<dbReference type="InterPro" id="IPR041082">
    <property type="entry name" value="Suv3_C_1"/>
</dbReference>
<evidence type="ECO:0000313" key="17">
    <source>
        <dbReference type="Proteomes" id="UP001168972"/>
    </source>
</evidence>
<dbReference type="SMART" id="SM00490">
    <property type="entry name" value="HELICc"/>
    <property type="match status" value="1"/>
</dbReference>
<evidence type="ECO:0000256" key="9">
    <source>
        <dbReference type="ARBA" id="ARBA00022840"/>
    </source>
</evidence>
<evidence type="ECO:0000256" key="1">
    <source>
        <dbReference type="ARBA" id="ARBA00001936"/>
    </source>
</evidence>
<dbReference type="CDD" id="cd18805">
    <property type="entry name" value="SF2_C_suv3"/>
    <property type="match status" value="1"/>
</dbReference>
<comment type="cofactor">
    <cofactor evidence="2">
        <name>Mg(2+)</name>
        <dbReference type="ChEBI" id="CHEBI:18420"/>
    </cofactor>
</comment>
<dbReference type="InterPro" id="IPR027417">
    <property type="entry name" value="P-loop_NTPase"/>
</dbReference>
<evidence type="ECO:0000256" key="6">
    <source>
        <dbReference type="ARBA" id="ARBA00022741"/>
    </source>
</evidence>
<dbReference type="GO" id="GO:0045025">
    <property type="term" value="C:mitochondrial degradosome"/>
    <property type="evidence" value="ECO:0007669"/>
    <property type="project" value="TreeGrafter"/>
</dbReference>
<dbReference type="Pfam" id="PF00271">
    <property type="entry name" value="Helicase_C"/>
    <property type="match status" value="1"/>
</dbReference>
<evidence type="ECO:0000256" key="14">
    <source>
        <dbReference type="SAM" id="MobiDB-lite"/>
    </source>
</evidence>
<comment type="subcellular location">
    <subcellularLocation>
        <location evidence="3">Mitochondrion matrix</location>
    </subcellularLocation>
</comment>
<dbReference type="Gene3D" id="3.40.50.300">
    <property type="entry name" value="P-loop containing nucleotide triphosphate hydrolases"/>
    <property type="match status" value="2"/>
</dbReference>
<proteinExistence type="inferred from homology"/>
<evidence type="ECO:0000256" key="11">
    <source>
        <dbReference type="ARBA" id="ARBA00023128"/>
    </source>
</evidence>
<sequence length="749" mass="85141">MFPARYIISELLGRRQRFIKPLLSVCSINPHHSTYETRRGKKNDRKQDSINSLFHPIPVTPNSDAINVGAEFAGELKKADLQKVLSIFYQRKEVKNLAKEHGLDDDLQQQAFNSFRRYCLEAEILPVDLHVVISDILQGAGHATDIFPYFIRHAKEIFPHIECMDELKQISDLRTPANWYPLARAKTRKVIFHAGPTNSGKTYHALERFRTAKSGVYCGPLKLLAAEVYQKTNALETACDLVTGEERQFAKSEDNPADHIACTVEMARINIPCEVAVIDEIQLLKDYGRGWAWTRALLGIPADEIHLCGEAGAIDLVRALLSTTGEDLEVRRYKRLTELELDSSALISLKNISPGDCIVCFSKNDIYTVSRELERLGVEVAVIYGGLPPNTKLTQAGKFNDPNHPCKVMVSTDAIGMGLNLHIRRVIFYSMIKPSVNEKGEKEMDVIPVSSALQIAGRAGRFGTQWEKGYVTTFKPEDLPLLKNILSQVPEPITQAGLHPTAEQIELYAYHLPKAALSNLMDIFVSLCTVDDSLYFMCNIDDFKFLADMIQHVPLPLRARYVFCCAPINKKIPFTCTMFLKFARQYSKNEPITFNWLCHQIGWPLQPPKSIIDLVHLEAVFDVLDLYLWLSYRFVDLFPDTNTVRDIQRELDAIIQEGIVQLTKLLKNSETASATDEDNFQLNTQKQKYYREPTGENFGKGKLTERLLSQGLLTPNMLQELQREWTQERGRPERVSKLNMRKQSPRKPK</sequence>
<keyword evidence="7" id="KW-0378">Hydrolase</keyword>
<dbReference type="Gene3D" id="1.10.1740.140">
    <property type="match status" value="1"/>
</dbReference>
<keyword evidence="9" id="KW-0067">ATP-binding</keyword>
<gene>
    <name evidence="16" type="ORF">PV327_006974</name>
</gene>
<dbReference type="Gene3D" id="1.20.272.40">
    <property type="match status" value="1"/>
</dbReference>
<evidence type="ECO:0000256" key="13">
    <source>
        <dbReference type="ARBA" id="ARBA00069703"/>
    </source>
</evidence>
<accession>A0AA39F5D7</accession>
<dbReference type="SUPFAM" id="SSF52540">
    <property type="entry name" value="P-loop containing nucleoside triphosphate hydrolases"/>
    <property type="match status" value="2"/>
</dbReference>
<dbReference type="Pfam" id="PF18147">
    <property type="entry name" value="Suv3_C_1"/>
    <property type="match status" value="1"/>
</dbReference>
<dbReference type="InterPro" id="IPR044774">
    <property type="entry name" value="Suv3_DEXQc"/>
</dbReference>
<dbReference type="SMART" id="SM00487">
    <property type="entry name" value="DEXDc"/>
    <property type="match status" value="1"/>
</dbReference>
<keyword evidence="6" id="KW-0547">Nucleotide-binding</keyword>
<evidence type="ECO:0000256" key="7">
    <source>
        <dbReference type="ARBA" id="ARBA00022801"/>
    </source>
</evidence>
<feature type="compositionally biased region" description="Basic residues" evidence="14">
    <location>
        <begin position="739"/>
        <end position="749"/>
    </location>
</feature>
<dbReference type="Pfam" id="PF12513">
    <property type="entry name" value="SUV3_C"/>
    <property type="match status" value="1"/>
</dbReference>
<evidence type="ECO:0000256" key="10">
    <source>
        <dbReference type="ARBA" id="ARBA00022946"/>
    </source>
</evidence>
<dbReference type="FunFam" id="1.20.58.1080:FF:000001">
    <property type="entry name" value="ATP-dependent RNA helicase SUPV3L1, mitochondrial"/>
    <property type="match status" value="1"/>
</dbReference>
<dbReference type="InterPro" id="IPR055206">
    <property type="entry name" value="DEXQc_SUV3"/>
</dbReference>
<dbReference type="EMBL" id="JAQQBR010001833">
    <property type="protein sequence ID" value="KAK0163274.1"/>
    <property type="molecule type" value="Genomic_DNA"/>
</dbReference>
<keyword evidence="17" id="KW-1185">Reference proteome</keyword>
<dbReference type="InterPro" id="IPR050699">
    <property type="entry name" value="RNA-DNA_Helicase"/>
</dbReference>
<keyword evidence="8" id="KW-0347">Helicase</keyword>
<evidence type="ECO:0000313" key="16">
    <source>
        <dbReference type="EMBL" id="KAK0163274.1"/>
    </source>
</evidence>
<dbReference type="CDD" id="cd17913">
    <property type="entry name" value="DEXQc_Suv3"/>
    <property type="match status" value="1"/>
</dbReference>
<dbReference type="GO" id="GO:0000965">
    <property type="term" value="P:mitochondrial RNA 3'-end processing"/>
    <property type="evidence" value="ECO:0007669"/>
    <property type="project" value="TreeGrafter"/>
</dbReference>
<name>A0AA39F5D7_MICHY</name>
<dbReference type="GO" id="GO:0003724">
    <property type="term" value="F:RNA helicase activity"/>
    <property type="evidence" value="ECO:0007669"/>
    <property type="project" value="UniProtKB-EC"/>
</dbReference>
<reference evidence="16" key="1">
    <citation type="journal article" date="2023" name="bioRxiv">
        <title>Scaffold-level genome assemblies of two parasitoid biocontrol wasps reveal the parthenogenesis mechanism and an associated novel virus.</title>
        <authorList>
            <person name="Inwood S."/>
            <person name="Skelly J."/>
            <person name="Guhlin J."/>
            <person name="Harrop T."/>
            <person name="Goldson S."/>
            <person name="Dearden P."/>
        </authorList>
    </citation>
    <scope>NUCLEOTIDE SEQUENCE</scope>
    <source>
        <strain evidence="16">Lincoln</strain>
        <tissue evidence="16">Whole body</tissue>
    </source>
</reference>
<dbReference type="Pfam" id="PF18114">
    <property type="entry name" value="Suv3_N"/>
    <property type="match status" value="1"/>
</dbReference>
<dbReference type="GO" id="GO:0005759">
    <property type="term" value="C:mitochondrial matrix"/>
    <property type="evidence" value="ECO:0007669"/>
    <property type="project" value="UniProtKB-SubCell"/>
</dbReference>
<dbReference type="InterPro" id="IPR041453">
    <property type="entry name" value="Suv3_N"/>
</dbReference>
<dbReference type="Proteomes" id="UP001168972">
    <property type="component" value="Unassembled WGS sequence"/>
</dbReference>
<evidence type="ECO:0000259" key="15">
    <source>
        <dbReference type="PROSITE" id="PS51194"/>
    </source>
</evidence>
<evidence type="ECO:0000256" key="5">
    <source>
        <dbReference type="ARBA" id="ARBA00012552"/>
    </source>
</evidence>
<dbReference type="Gene3D" id="1.20.58.1080">
    <property type="match status" value="1"/>
</dbReference>
<evidence type="ECO:0000256" key="2">
    <source>
        <dbReference type="ARBA" id="ARBA00001946"/>
    </source>
</evidence>
<dbReference type="EC" id="3.6.4.13" evidence="5"/>
<keyword evidence="10" id="KW-0809">Transit peptide</keyword>
<feature type="compositionally biased region" description="Basic and acidic residues" evidence="14">
    <location>
        <begin position="724"/>
        <end position="736"/>
    </location>
</feature>
<dbReference type="FunFam" id="3.40.50.300:FF:000269">
    <property type="entry name" value="ATP-dependent RNA helicase SUPV3L1, mitochondrial"/>
    <property type="match status" value="1"/>
</dbReference>
<dbReference type="FunFam" id="3.40.50.300:FF:000446">
    <property type="entry name" value="ATP-dependent RNA helicase SUPV3L1, mitochondrial"/>
    <property type="match status" value="1"/>
</dbReference>
<evidence type="ECO:0000256" key="12">
    <source>
        <dbReference type="ARBA" id="ARBA00047984"/>
    </source>
</evidence>
<dbReference type="Pfam" id="PF22527">
    <property type="entry name" value="DEXQc_Suv3"/>
    <property type="match status" value="1"/>
</dbReference>
<feature type="domain" description="Helicase C-terminal" evidence="15">
    <location>
        <begin position="315"/>
        <end position="509"/>
    </location>
</feature>
<comment type="cofactor">
    <cofactor evidence="1">
        <name>Mn(2+)</name>
        <dbReference type="ChEBI" id="CHEBI:29035"/>
    </cofactor>
</comment>
<reference evidence="16" key="2">
    <citation type="submission" date="2023-03" db="EMBL/GenBank/DDBJ databases">
        <authorList>
            <person name="Inwood S.N."/>
            <person name="Skelly J.G."/>
            <person name="Guhlin J."/>
            <person name="Harrop T.W.R."/>
            <person name="Goldson S.G."/>
            <person name="Dearden P.K."/>
        </authorList>
    </citation>
    <scope>NUCLEOTIDE SEQUENCE</scope>
    <source>
        <strain evidence="16">Lincoln</strain>
        <tissue evidence="16">Whole body</tissue>
    </source>
</reference>